<evidence type="ECO:0008006" key="3">
    <source>
        <dbReference type="Google" id="ProtNLM"/>
    </source>
</evidence>
<accession>A0ABW5F892</accession>
<name>A0ABW5F892_9BACL</name>
<dbReference type="RefSeq" id="WP_209986739.1">
    <property type="nucleotide sequence ID" value="NZ_JBHSVQ010000001.1"/>
</dbReference>
<evidence type="ECO:0000313" key="2">
    <source>
        <dbReference type="Proteomes" id="UP001597448"/>
    </source>
</evidence>
<protein>
    <recommendedName>
        <fullName evidence="3">Winged helix-turn-helix transcription repressor HrcA DNA-binding domain-containing protein</fullName>
    </recommendedName>
</protein>
<gene>
    <name evidence="1" type="ORF">ACFSX3_09195</name>
</gene>
<keyword evidence="2" id="KW-1185">Reference proteome</keyword>
<comment type="caution">
    <text evidence="1">The sequence shown here is derived from an EMBL/GenBank/DDBJ whole genome shotgun (WGS) entry which is preliminary data.</text>
</comment>
<dbReference type="Proteomes" id="UP001597448">
    <property type="component" value="Unassembled WGS sequence"/>
</dbReference>
<sequence>MNSENYLTATDEYREYAIKLLKNHAGGPIQLQSLINANVDRYPGRNPASIRAALWNLHITSDEVLKVGRGKFAYSNTKTELKADTAFEGGTVAEQLLSSILESYDKQLKRINLSNLTALDFEDLAIVKRGIEELKNSFSENKRESRN</sequence>
<organism evidence="1 2">
    <name type="scientific">Paenibacillus rhizoplanae</name>
    <dbReference type="NCBI Taxonomy" id="1917181"/>
    <lineage>
        <taxon>Bacteria</taxon>
        <taxon>Bacillati</taxon>
        <taxon>Bacillota</taxon>
        <taxon>Bacilli</taxon>
        <taxon>Bacillales</taxon>
        <taxon>Paenibacillaceae</taxon>
        <taxon>Paenibacillus</taxon>
    </lineage>
</organism>
<evidence type="ECO:0000313" key="1">
    <source>
        <dbReference type="EMBL" id="MFD2410042.1"/>
    </source>
</evidence>
<dbReference type="EMBL" id="JBHUKY010000019">
    <property type="protein sequence ID" value="MFD2410042.1"/>
    <property type="molecule type" value="Genomic_DNA"/>
</dbReference>
<proteinExistence type="predicted"/>
<reference evidence="2" key="1">
    <citation type="journal article" date="2019" name="Int. J. Syst. Evol. Microbiol.">
        <title>The Global Catalogue of Microorganisms (GCM) 10K type strain sequencing project: providing services to taxonomists for standard genome sequencing and annotation.</title>
        <authorList>
            <consortium name="The Broad Institute Genomics Platform"/>
            <consortium name="The Broad Institute Genome Sequencing Center for Infectious Disease"/>
            <person name="Wu L."/>
            <person name="Ma J."/>
        </authorList>
    </citation>
    <scope>NUCLEOTIDE SEQUENCE [LARGE SCALE GENOMIC DNA]</scope>
    <source>
        <strain evidence="2">CCM 8725</strain>
    </source>
</reference>